<dbReference type="Gene3D" id="3.10.610.10">
    <property type="entry name" value="GSPII I/J protein-like"/>
    <property type="match status" value="1"/>
</dbReference>
<accession>J4UZR4</accession>
<dbReference type="EMBL" id="JH611156">
    <property type="protein sequence ID" value="EJP71877.1"/>
    <property type="molecule type" value="Genomic_DNA"/>
</dbReference>
<evidence type="ECO:0000256" key="3">
    <source>
        <dbReference type="ARBA" id="ARBA00021539"/>
    </source>
</evidence>
<dbReference type="NCBIfam" id="TIGR02532">
    <property type="entry name" value="IV_pilin_GFxxxE"/>
    <property type="match status" value="1"/>
</dbReference>
<dbReference type="GO" id="GO:0005886">
    <property type="term" value="C:plasma membrane"/>
    <property type="evidence" value="ECO:0007669"/>
    <property type="project" value="UniProtKB-SubCell"/>
</dbReference>
<keyword evidence="6" id="KW-0997">Cell inner membrane</keyword>
<evidence type="ECO:0000313" key="11">
    <source>
        <dbReference type="EMBL" id="EJP71877.1"/>
    </source>
</evidence>
<keyword evidence="7 10" id="KW-0812">Transmembrane</keyword>
<dbReference type="Pfam" id="PF11612">
    <property type="entry name" value="T2SSJ"/>
    <property type="match status" value="1"/>
</dbReference>
<evidence type="ECO:0000256" key="6">
    <source>
        <dbReference type="ARBA" id="ARBA00022519"/>
    </source>
</evidence>
<dbReference type="InterPro" id="IPR051621">
    <property type="entry name" value="T2SS_protein_J"/>
</dbReference>
<dbReference type="PROSITE" id="PS00409">
    <property type="entry name" value="PROKAR_NTER_METHYL"/>
    <property type="match status" value="1"/>
</dbReference>
<dbReference type="InterPro" id="IPR045584">
    <property type="entry name" value="Pilin-like"/>
</dbReference>
<evidence type="ECO:0000256" key="9">
    <source>
        <dbReference type="ARBA" id="ARBA00023136"/>
    </source>
</evidence>
<dbReference type="PANTHER" id="PTHR39583">
    <property type="entry name" value="TYPE II SECRETION SYSTEM PROTEIN J-RELATED"/>
    <property type="match status" value="1"/>
</dbReference>
<evidence type="ECO:0000256" key="8">
    <source>
        <dbReference type="ARBA" id="ARBA00022989"/>
    </source>
</evidence>
<sequence>MSTHIQQKVSYLMNKGFTLIEILISLVILSMIAVISSNILQSSLELERTSTSRLADVRNLNFSSVVIRRDIRQIVNTNLRDGFGNSIDGTFSGNNITKKFFFNTKVNSISNEVSPIKRVEYELIDDKFIRKQFFSSNPYNLDEYISSNVIEGVSEIEILFLNENQWYSSWPIDQNTSNKIPKLIKLEFTQNNKKYLWIIEPNIDYEVQK</sequence>
<proteinExistence type="inferred from homology"/>
<dbReference type="Proteomes" id="UP000010305">
    <property type="component" value="Unassembled WGS sequence"/>
</dbReference>
<organism evidence="11 12">
    <name type="scientific">SAR86 cluster bacterium SAR86A</name>
    <dbReference type="NCBI Taxonomy" id="1123866"/>
    <lineage>
        <taxon>Bacteria</taxon>
        <taxon>Pseudomonadati</taxon>
        <taxon>Pseudomonadota</taxon>
        <taxon>Gammaproteobacteria</taxon>
        <taxon>SAR86 cluster</taxon>
    </lineage>
</organism>
<dbReference type="PANTHER" id="PTHR39583:SF2">
    <property type="entry name" value="TYPE II SECRETION SYSTEM PROTEIN J"/>
    <property type="match status" value="1"/>
</dbReference>
<evidence type="ECO:0000256" key="10">
    <source>
        <dbReference type="SAM" id="Phobius"/>
    </source>
</evidence>
<keyword evidence="9 10" id="KW-0472">Membrane</keyword>
<evidence type="ECO:0000256" key="5">
    <source>
        <dbReference type="ARBA" id="ARBA00022481"/>
    </source>
</evidence>
<dbReference type="HOGENOM" id="CLU_1314677_0_0_6"/>
<dbReference type="SUPFAM" id="SSF54523">
    <property type="entry name" value="Pili subunits"/>
    <property type="match status" value="1"/>
</dbReference>
<keyword evidence="8 10" id="KW-1133">Transmembrane helix</keyword>
<evidence type="ECO:0000313" key="12">
    <source>
        <dbReference type="Proteomes" id="UP000010305"/>
    </source>
</evidence>
<dbReference type="AlphaFoldDB" id="J4UZR4"/>
<reference evidence="11 12" key="1">
    <citation type="journal article" date="2012" name="ISME J.">
        <title>Genomic insights to SAR86, an abundant and uncultivated marine bacterial lineage.</title>
        <authorList>
            <person name="Dupont C.L."/>
            <person name="Rusch D.B."/>
            <person name="Yooseph S."/>
            <person name="Lombardo M.J."/>
            <person name="Richter R.A."/>
            <person name="Valas R."/>
            <person name="Novotny M."/>
            <person name="Yee-Greenbaum J."/>
            <person name="Selengut J.D."/>
            <person name="Haft D.H."/>
            <person name="Halpern A.L."/>
            <person name="Lasken R.S."/>
            <person name="Nealson K."/>
            <person name="Friedman R."/>
            <person name="Venter J.C."/>
        </authorList>
    </citation>
    <scope>NUCLEOTIDE SEQUENCE [LARGE SCALE GENOMIC DNA]</scope>
</reference>
<dbReference type="GO" id="GO:0015628">
    <property type="term" value="P:protein secretion by the type II secretion system"/>
    <property type="evidence" value="ECO:0007669"/>
    <property type="project" value="InterPro"/>
</dbReference>
<keyword evidence="4" id="KW-1003">Cell membrane</keyword>
<feature type="transmembrane region" description="Helical" evidence="10">
    <location>
        <begin position="20"/>
        <end position="40"/>
    </location>
</feature>
<dbReference type="Pfam" id="PF07963">
    <property type="entry name" value="N_methyl"/>
    <property type="match status" value="1"/>
</dbReference>
<evidence type="ECO:0000256" key="1">
    <source>
        <dbReference type="ARBA" id="ARBA00004377"/>
    </source>
</evidence>
<keyword evidence="5" id="KW-0488">Methylation</keyword>
<comment type="subcellular location">
    <subcellularLocation>
        <location evidence="1">Cell inner membrane</location>
        <topology evidence="1">Single-pass membrane protein</topology>
    </subcellularLocation>
</comment>
<evidence type="ECO:0000256" key="7">
    <source>
        <dbReference type="ARBA" id="ARBA00022692"/>
    </source>
</evidence>
<name>J4UZR4_9GAMM</name>
<protein>
    <recommendedName>
        <fullName evidence="3">Type II secretion system protein J</fullName>
    </recommendedName>
</protein>
<gene>
    <name evidence="11" type="ORF">NT01SARS_0361</name>
</gene>
<dbReference type="GO" id="GO:0015627">
    <property type="term" value="C:type II protein secretion system complex"/>
    <property type="evidence" value="ECO:0007669"/>
    <property type="project" value="InterPro"/>
</dbReference>
<dbReference type="STRING" id="1123866.NT01SARS_0361"/>
<dbReference type="InterPro" id="IPR010055">
    <property type="entry name" value="T2SS_protein-GspJ"/>
</dbReference>
<evidence type="ECO:0000256" key="4">
    <source>
        <dbReference type="ARBA" id="ARBA00022475"/>
    </source>
</evidence>
<evidence type="ECO:0000256" key="2">
    <source>
        <dbReference type="ARBA" id="ARBA00011084"/>
    </source>
</evidence>
<dbReference type="InterPro" id="IPR012902">
    <property type="entry name" value="N_methyl_site"/>
</dbReference>
<comment type="similarity">
    <text evidence="2">Belongs to the GSP J family.</text>
</comment>